<keyword evidence="1" id="KW-0472">Membrane</keyword>
<dbReference type="Proteomes" id="UP000234237">
    <property type="component" value="Chromosome"/>
</dbReference>
<sequence>MPSHTKVAFIKNARQVYTSLYFFLYLSILLAFYLAIFE</sequence>
<keyword evidence="1" id="KW-1133">Transmembrane helix</keyword>
<evidence type="ECO:0000313" key="3">
    <source>
        <dbReference type="Proteomes" id="UP000234237"/>
    </source>
</evidence>
<dbReference type="EMBL" id="CP018622">
    <property type="protein sequence ID" value="AUJ23604.1"/>
    <property type="molecule type" value="Genomic_DNA"/>
</dbReference>
<name>A0A2K9IW23_9BACI</name>
<dbReference type="AlphaFoldDB" id="A0A2K9IW23"/>
<keyword evidence="1" id="KW-0812">Transmembrane</keyword>
<reference evidence="3" key="1">
    <citation type="submission" date="2016-11" db="EMBL/GenBank/DDBJ databases">
        <title>Complete genome sequence of Virgibacillus pantothenticus 21D, a halophilic bacterium isolated from the deep hypersaline anoxic basin Discovery in the Mediterranean Sea.</title>
        <authorList>
            <person name="Zeaiter Z."/>
            <person name="Booth J.M."/>
            <person name="Prosdocimi E.M."/>
            <person name="Mapelli F."/>
            <person name="Fusi M."/>
            <person name="Daffonchio D."/>
            <person name="Borin S."/>
            <person name="Crotti E."/>
        </authorList>
    </citation>
    <scope>NUCLEOTIDE SEQUENCE [LARGE SCALE GENOMIC DNA]</scope>
    <source>
        <strain evidence="3">21D</strain>
    </source>
</reference>
<feature type="transmembrane region" description="Helical" evidence="1">
    <location>
        <begin position="20"/>
        <end position="37"/>
    </location>
</feature>
<gene>
    <name evidence="2" type="ORF">A21D_00491</name>
</gene>
<accession>A0A2K9IW23</accession>
<organism evidence="2 3">
    <name type="scientific">Virgibacillus dokdonensis</name>
    <dbReference type="NCBI Taxonomy" id="302167"/>
    <lineage>
        <taxon>Bacteria</taxon>
        <taxon>Bacillati</taxon>
        <taxon>Bacillota</taxon>
        <taxon>Bacilli</taxon>
        <taxon>Bacillales</taxon>
        <taxon>Bacillaceae</taxon>
        <taxon>Virgibacillus</taxon>
    </lineage>
</organism>
<dbReference type="KEGG" id="vpn:A21D_00491"/>
<proteinExistence type="predicted"/>
<protein>
    <submittedName>
        <fullName evidence="2">Uncharacterized protein</fullName>
    </submittedName>
</protein>
<evidence type="ECO:0000313" key="2">
    <source>
        <dbReference type="EMBL" id="AUJ23604.1"/>
    </source>
</evidence>
<evidence type="ECO:0000256" key="1">
    <source>
        <dbReference type="SAM" id="Phobius"/>
    </source>
</evidence>